<dbReference type="InterPro" id="IPR055344">
    <property type="entry name" value="SecD_SecF_C_bact"/>
</dbReference>
<comment type="function">
    <text evidence="9">Probably participates in protein translocation into and across both the cytoplasmic and thylakoid membranes in cyanobacterial cells.</text>
</comment>
<feature type="domain" description="Protein translocase subunit SecDF P1" evidence="12">
    <location>
        <begin position="58"/>
        <end position="114"/>
    </location>
</feature>
<dbReference type="InterPro" id="IPR022813">
    <property type="entry name" value="SecD/SecF_arch_bac"/>
</dbReference>
<dbReference type="RefSeq" id="WP_323304586.1">
    <property type="nucleotide sequence ID" value="NZ_JAYGHX010000002.1"/>
</dbReference>
<dbReference type="Pfam" id="PF02355">
    <property type="entry name" value="SecD_SecF_C"/>
    <property type="match status" value="1"/>
</dbReference>
<dbReference type="NCBIfam" id="TIGR00916">
    <property type="entry name" value="2A0604s01"/>
    <property type="match status" value="1"/>
</dbReference>
<evidence type="ECO:0000256" key="6">
    <source>
        <dbReference type="ARBA" id="ARBA00022989"/>
    </source>
</evidence>
<feature type="region of interest" description="Disordered" evidence="10">
    <location>
        <begin position="132"/>
        <end position="158"/>
    </location>
</feature>
<evidence type="ECO:0000256" key="5">
    <source>
        <dbReference type="ARBA" id="ARBA00022927"/>
    </source>
</evidence>
<keyword evidence="15" id="KW-1185">Reference proteome</keyword>
<comment type="caution">
    <text evidence="9">Lacks conserved residue(s) required for the propagation of feature annotation.</text>
</comment>
<keyword evidence="3 9" id="KW-1003">Cell membrane</keyword>
<dbReference type="NCBIfam" id="TIGR01129">
    <property type="entry name" value="secD"/>
    <property type="match status" value="1"/>
</dbReference>
<dbReference type="PANTHER" id="PTHR30081">
    <property type="entry name" value="PROTEIN-EXPORT MEMBRANE PROTEIN SEC"/>
    <property type="match status" value="1"/>
</dbReference>
<evidence type="ECO:0000256" key="2">
    <source>
        <dbReference type="ARBA" id="ARBA00022448"/>
    </source>
</evidence>
<evidence type="ECO:0000256" key="1">
    <source>
        <dbReference type="ARBA" id="ARBA00004651"/>
    </source>
</evidence>
<feature type="domain" description="Protein export membrane protein SecD/SecF C-terminal" evidence="11">
    <location>
        <begin position="308"/>
        <end position="474"/>
    </location>
</feature>
<evidence type="ECO:0000259" key="12">
    <source>
        <dbReference type="Pfam" id="PF21760"/>
    </source>
</evidence>
<evidence type="ECO:0000256" key="9">
    <source>
        <dbReference type="HAMAP-Rule" id="MF_01463"/>
    </source>
</evidence>
<dbReference type="Proteomes" id="UP001304461">
    <property type="component" value="Unassembled WGS sequence"/>
</dbReference>
<dbReference type="PRINTS" id="PR00702">
    <property type="entry name" value="ACRIFLAVINRP"/>
</dbReference>
<keyword evidence="5 9" id="KW-0653">Protein transport</keyword>
<dbReference type="EMBL" id="JAYGHX010000002">
    <property type="protein sequence ID" value="MEA5390487.1"/>
    <property type="molecule type" value="Genomic_DNA"/>
</dbReference>
<dbReference type="Pfam" id="PF21760">
    <property type="entry name" value="SecD_1st"/>
    <property type="match status" value="1"/>
</dbReference>
<evidence type="ECO:0000259" key="11">
    <source>
        <dbReference type="Pfam" id="PF02355"/>
    </source>
</evidence>
<organism evidence="14 15">
    <name type="scientific">Cyanobium gracile UHCC 0139</name>
    <dbReference type="NCBI Taxonomy" id="3110308"/>
    <lineage>
        <taxon>Bacteria</taxon>
        <taxon>Bacillati</taxon>
        <taxon>Cyanobacteriota</taxon>
        <taxon>Cyanophyceae</taxon>
        <taxon>Synechococcales</taxon>
        <taxon>Prochlorococcaceae</taxon>
        <taxon>Cyanobium</taxon>
    </lineage>
</organism>
<name>A0ABU5RRX1_9CYAN</name>
<evidence type="ECO:0000256" key="8">
    <source>
        <dbReference type="ARBA" id="ARBA00023136"/>
    </source>
</evidence>
<feature type="transmembrane region" description="Helical" evidence="9">
    <location>
        <begin position="419"/>
        <end position="444"/>
    </location>
</feature>
<evidence type="ECO:0000256" key="10">
    <source>
        <dbReference type="SAM" id="MobiDB-lite"/>
    </source>
</evidence>
<evidence type="ECO:0000313" key="15">
    <source>
        <dbReference type="Proteomes" id="UP001304461"/>
    </source>
</evidence>
<sequence>MGRQQGWFALILALTIASGALLANYGLQLGLDLRGGSQLTLQVMPAGAITRVDAEQLEAVKDVLERRINGLGVAESTLQAVGSDQLVLQLPGEQDPSQAARVLGSTALLEFRAQKPGTEEEMRGLLGLKRQAESVLRSKRPPSASDDPTATAPPAPASLSSEDLAKALTSLGIQVPAGSSEVDQLELLLRETNRRILALYGPPLITGKDLTSAGRQQQATGTGWEVTLGFNREGGEKFAALTQSIAGTNRVLGIVLDGRSISEASVGEQFKVAGITGGSASITGNFSAEEARDLEVQLRGGSLPLPVKIVEVRTVGPSLGAENIRSSLVAGLSGLALVAVFMVVVYRLPGMVAVVALSLYALFNLAIYALLPVTLTLPGIAGFILSVGIAVDANVLIFERIKEELRAGNTLIRSIDTGFSLAFSSIVDGHVTGLISCAALFFLGTGLVKGFAVTLAIGLLLSLFTALTCTRTLLRLLMSYPALRRPTYFLPARQLPPVRSGAAPAGAA</sequence>
<dbReference type="Gene3D" id="1.20.1640.10">
    <property type="entry name" value="Multidrug efflux transporter AcrB transmembrane domain"/>
    <property type="match status" value="1"/>
</dbReference>
<evidence type="ECO:0000256" key="7">
    <source>
        <dbReference type="ARBA" id="ARBA00023010"/>
    </source>
</evidence>
<evidence type="ECO:0000259" key="13">
    <source>
        <dbReference type="Pfam" id="PF22599"/>
    </source>
</evidence>
<evidence type="ECO:0000256" key="3">
    <source>
        <dbReference type="ARBA" id="ARBA00022475"/>
    </source>
</evidence>
<comment type="subcellular location">
    <subcellularLocation>
        <location evidence="1 9">Cell membrane</location>
        <topology evidence="1 9">Multi-pass membrane protein</topology>
    </subcellularLocation>
</comment>
<feature type="domain" description="SecDF P1 head subdomain" evidence="13">
    <location>
        <begin position="194"/>
        <end position="304"/>
    </location>
</feature>
<comment type="similarity">
    <text evidence="9">Belongs to the SecD/SecF family. SecD subfamily.</text>
</comment>
<dbReference type="InterPro" id="IPR048634">
    <property type="entry name" value="SecD_SecF_C"/>
</dbReference>
<proteinExistence type="inferred from homology"/>
<keyword evidence="4 9" id="KW-0812">Transmembrane</keyword>
<feature type="compositionally biased region" description="Low complexity" evidence="10">
    <location>
        <begin position="141"/>
        <end position="150"/>
    </location>
</feature>
<gene>
    <name evidence="9 14" type="primary">secD</name>
    <name evidence="14" type="ORF">VB738_04340</name>
</gene>
<dbReference type="Pfam" id="PF22599">
    <property type="entry name" value="SecDF_P1_head"/>
    <property type="match status" value="1"/>
</dbReference>
<reference evidence="14 15" key="1">
    <citation type="submission" date="2023-12" db="EMBL/GenBank/DDBJ databases">
        <title>Baltic Sea Cyanobacteria.</title>
        <authorList>
            <person name="Delbaje E."/>
            <person name="Fewer D.P."/>
            <person name="Shishido T.K."/>
        </authorList>
    </citation>
    <scope>NUCLEOTIDE SEQUENCE [LARGE SCALE GENOMIC DNA]</scope>
    <source>
        <strain evidence="14 15">UHCC 0139</strain>
    </source>
</reference>
<evidence type="ECO:0000313" key="14">
    <source>
        <dbReference type="EMBL" id="MEA5390487.1"/>
    </source>
</evidence>
<feature type="transmembrane region" description="Helical" evidence="9">
    <location>
        <begin position="377"/>
        <end position="398"/>
    </location>
</feature>
<keyword evidence="7 9" id="KW-0811">Translocation</keyword>
<dbReference type="Pfam" id="PF07549">
    <property type="entry name" value="Sec_GG"/>
    <property type="match status" value="1"/>
</dbReference>
<dbReference type="InterPro" id="IPR022646">
    <property type="entry name" value="SecD/SecF_CS"/>
</dbReference>
<dbReference type="InterPro" id="IPR048631">
    <property type="entry name" value="SecD_1st"/>
</dbReference>
<feature type="transmembrane region" description="Helical" evidence="9">
    <location>
        <begin position="450"/>
        <end position="474"/>
    </location>
</feature>
<dbReference type="Gene3D" id="3.30.70.3220">
    <property type="match status" value="1"/>
</dbReference>
<dbReference type="InterPro" id="IPR005791">
    <property type="entry name" value="SecD"/>
</dbReference>
<accession>A0ABU5RRX1</accession>
<dbReference type="HAMAP" id="MF_01463_B">
    <property type="entry name" value="SecD_B"/>
    <property type="match status" value="1"/>
</dbReference>
<protein>
    <recommendedName>
        <fullName evidence="9">Protein translocase subunit SecD</fullName>
    </recommendedName>
</protein>
<feature type="transmembrane region" description="Helical" evidence="9">
    <location>
        <begin position="327"/>
        <end position="345"/>
    </location>
</feature>
<keyword evidence="8 9" id="KW-0472">Membrane</keyword>
<keyword evidence="2 9" id="KW-0813">Transport</keyword>
<keyword evidence="6 9" id="KW-1133">Transmembrane helix</keyword>
<dbReference type="InterPro" id="IPR054384">
    <property type="entry name" value="SecDF_P1_head"/>
</dbReference>
<comment type="caution">
    <text evidence="14">The sequence shown here is derived from an EMBL/GenBank/DDBJ whole genome shotgun (WGS) entry which is preliminary data.</text>
</comment>
<dbReference type="PANTHER" id="PTHR30081:SF1">
    <property type="entry name" value="PROTEIN TRANSLOCASE SUBUNIT SECD"/>
    <property type="match status" value="1"/>
</dbReference>
<comment type="function">
    <text evidence="9">Part of the Sec protein translocase complex. Interacts with the SecYEG preprotein conducting channel. SecDF uses the proton motive force (PMF) to complete protein translocation after the ATP-dependent function of SecA.</text>
</comment>
<evidence type="ECO:0000256" key="4">
    <source>
        <dbReference type="ARBA" id="ARBA00022692"/>
    </source>
</evidence>
<dbReference type="Gene3D" id="3.30.1360.200">
    <property type="match status" value="1"/>
</dbReference>
<dbReference type="SUPFAM" id="SSF82866">
    <property type="entry name" value="Multidrug efflux transporter AcrB transmembrane domain"/>
    <property type="match status" value="1"/>
</dbReference>
<dbReference type="InterPro" id="IPR001036">
    <property type="entry name" value="Acrflvin-R"/>
</dbReference>
<comment type="subunit">
    <text evidence="9">Forms a complex with SecF. Part of the essential Sec protein translocation apparatus which comprises SecA, SecYEG and auxiliary proteins SecDF. Other proteins may also be involved.</text>
</comment>
<feature type="transmembrane region" description="Helical" evidence="9">
    <location>
        <begin position="352"/>
        <end position="371"/>
    </location>
</feature>